<feature type="domain" description="HTH cro/C1-type" evidence="1">
    <location>
        <begin position="16"/>
        <end position="71"/>
    </location>
</feature>
<reference evidence="2 3" key="1">
    <citation type="submission" date="2019-03" db="EMBL/GenBank/DDBJ databases">
        <title>Genomic Encyclopedia of Type Strains, Phase IV (KMG-IV): sequencing the most valuable type-strain genomes for metagenomic binning, comparative biology and taxonomic classification.</title>
        <authorList>
            <person name="Goeker M."/>
        </authorList>
    </citation>
    <scope>NUCLEOTIDE SEQUENCE [LARGE SCALE GENOMIC DNA]</scope>
    <source>
        <strain evidence="2 3">DSM 46770</strain>
    </source>
</reference>
<dbReference type="RefSeq" id="WP_133739855.1">
    <property type="nucleotide sequence ID" value="NZ_SNYN01000001.1"/>
</dbReference>
<dbReference type="Pfam" id="PF19054">
    <property type="entry name" value="DUF5753"/>
    <property type="match status" value="1"/>
</dbReference>
<evidence type="ECO:0000313" key="3">
    <source>
        <dbReference type="Proteomes" id="UP000295281"/>
    </source>
</evidence>
<keyword evidence="3" id="KW-1185">Reference proteome</keyword>
<accession>A0A4R6V847</accession>
<dbReference type="OrthoDB" id="5177725at2"/>
<dbReference type="SMART" id="SM00530">
    <property type="entry name" value="HTH_XRE"/>
    <property type="match status" value="1"/>
</dbReference>
<dbReference type="InterPro" id="IPR043917">
    <property type="entry name" value="DUF5753"/>
</dbReference>
<dbReference type="InterPro" id="IPR001387">
    <property type="entry name" value="Cro/C1-type_HTH"/>
</dbReference>
<dbReference type="SUPFAM" id="SSF47413">
    <property type="entry name" value="lambda repressor-like DNA-binding domains"/>
    <property type="match status" value="1"/>
</dbReference>
<dbReference type="Gene3D" id="1.10.260.40">
    <property type="entry name" value="lambda repressor-like DNA-binding domains"/>
    <property type="match status" value="1"/>
</dbReference>
<dbReference type="Pfam" id="PF13560">
    <property type="entry name" value="HTH_31"/>
    <property type="match status" value="1"/>
</dbReference>
<evidence type="ECO:0000259" key="1">
    <source>
        <dbReference type="PROSITE" id="PS50943"/>
    </source>
</evidence>
<evidence type="ECO:0000313" key="2">
    <source>
        <dbReference type="EMBL" id="TDQ55316.1"/>
    </source>
</evidence>
<name>A0A4R6V847_9ACTN</name>
<comment type="caution">
    <text evidence="2">The sequence shown here is derived from an EMBL/GenBank/DDBJ whole genome shotgun (WGS) entry which is preliminary data.</text>
</comment>
<dbReference type="Proteomes" id="UP000295281">
    <property type="component" value="Unassembled WGS sequence"/>
</dbReference>
<dbReference type="InterPro" id="IPR010982">
    <property type="entry name" value="Lambda_DNA-bd_dom_sf"/>
</dbReference>
<dbReference type="EMBL" id="SNYN01000001">
    <property type="protein sequence ID" value="TDQ55316.1"/>
    <property type="molecule type" value="Genomic_DNA"/>
</dbReference>
<sequence>MRQSPTVRKRRLVAELKHMREAAGYTVDAARRELGWSSGRLNHMESGRSRPDSSALRDLMNTYGVTDPARREAVLALGRQSKERGWWDVYADVLPDTYIGFEAEAAVISTYQPIVIPGLLQTPDYTAAIARAALLRTSVEIERIVAVRKERQKLLARDDAPELRAVVDEAALLRLCRDPLLARQQIGHLIETAEALNTVTIRVLPIDAGIHSATFGAMVILDYADPLDPSIVYLETRAEGLYLEEPRQVAGYRQAFDHVAMDALSKAESIEFLKKAIE</sequence>
<protein>
    <submittedName>
        <fullName evidence="2">Helix-turn-helix protein</fullName>
    </submittedName>
</protein>
<dbReference type="CDD" id="cd00093">
    <property type="entry name" value="HTH_XRE"/>
    <property type="match status" value="1"/>
</dbReference>
<dbReference type="GO" id="GO:0003677">
    <property type="term" value="F:DNA binding"/>
    <property type="evidence" value="ECO:0007669"/>
    <property type="project" value="InterPro"/>
</dbReference>
<organism evidence="2 3">
    <name type="scientific">Actinorugispora endophytica</name>
    <dbReference type="NCBI Taxonomy" id="1605990"/>
    <lineage>
        <taxon>Bacteria</taxon>
        <taxon>Bacillati</taxon>
        <taxon>Actinomycetota</taxon>
        <taxon>Actinomycetes</taxon>
        <taxon>Streptosporangiales</taxon>
        <taxon>Nocardiopsidaceae</taxon>
        <taxon>Actinorugispora</taxon>
    </lineage>
</organism>
<gene>
    <name evidence="2" type="ORF">EV190_101641</name>
</gene>
<dbReference type="AlphaFoldDB" id="A0A4R6V847"/>
<dbReference type="PROSITE" id="PS50943">
    <property type="entry name" value="HTH_CROC1"/>
    <property type="match status" value="1"/>
</dbReference>
<proteinExistence type="predicted"/>